<protein>
    <submittedName>
        <fullName evidence="1">Uncharacterized protein</fullName>
    </submittedName>
</protein>
<keyword evidence="2" id="KW-1185">Reference proteome</keyword>
<dbReference type="Proteomes" id="UP000249218">
    <property type="component" value="Unassembled WGS sequence"/>
</dbReference>
<proteinExistence type="predicted"/>
<sequence length="239" mass="27444">MTFGRVRQPICYSYQLDGVEITKTFGVKDLGVTFDPGLTFHDHILATAKDSFRRLGFILRNVKDFHNNSVVKIIYNARVRSKVETSAAVWNPYESTYILLLEKVQKAFLRFLYKQMYGYYPFMYPTKFLLGTLGYNSLEARRNYDQIGTMSKILHGKILAPELHEKLTRLFVPNNYCRGRKHKLFAVPACRTVARVNSPVPRSLSALNALLDGTDCDIFADGWKKILSVCLKYCEKSVC</sequence>
<reference evidence="1 2" key="1">
    <citation type="journal article" date="2017" name="BMC Biol.">
        <title>Genomic innovations, transcriptional plasticity and gene loss underlying the evolution and divergence of two highly polyphagous and invasive Helicoverpa pest species.</title>
        <authorList>
            <person name="Pearce S.L."/>
            <person name="Clarke D.F."/>
            <person name="East P.D."/>
            <person name="Elfekih S."/>
            <person name="Gordon K.H."/>
            <person name="Jermiin L.S."/>
            <person name="McGaughran A."/>
            <person name="Oakeshott J.G."/>
            <person name="Papanikolaou A."/>
            <person name="Perera O.P."/>
            <person name="Rane R.V."/>
            <person name="Richards S."/>
            <person name="Tay W.T."/>
            <person name="Walsh T.K."/>
            <person name="Anderson A."/>
            <person name="Anderson C.J."/>
            <person name="Asgari S."/>
            <person name="Board P.G."/>
            <person name="Bretschneider A."/>
            <person name="Campbell P.M."/>
            <person name="Chertemps T."/>
            <person name="Christeller J.T."/>
            <person name="Coppin C.W."/>
            <person name="Downes S.J."/>
            <person name="Duan G."/>
            <person name="Farnsworth C.A."/>
            <person name="Good R.T."/>
            <person name="Han L.B."/>
            <person name="Han Y.C."/>
            <person name="Hatje K."/>
            <person name="Horne I."/>
            <person name="Huang Y.P."/>
            <person name="Hughes D.S."/>
            <person name="Jacquin-Joly E."/>
            <person name="James W."/>
            <person name="Jhangiani S."/>
            <person name="Kollmar M."/>
            <person name="Kuwar S.S."/>
            <person name="Li S."/>
            <person name="Liu N.Y."/>
            <person name="Maibeche M.T."/>
            <person name="Miller J.R."/>
            <person name="Montagne N."/>
            <person name="Perry T."/>
            <person name="Qu J."/>
            <person name="Song S.V."/>
            <person name="Sutton G.G."/>
            <person name="Vogel H."/>
            <person name="Walenz B.P."/>
            <person name="Xu W."/>
            <person name="Zhang H.J."/>
            <person name="Zou Z."/>
            <person name="Batterham P."/>
            <person name="Edwards O.R."/>
            <person name="Feyereisen R."/>
            <person name="Gibbs R.A."/>
            <person name="Heckel D.G."/>
            <person name="McGrath A."/>
            <person name="Robin C."/>
            <person name="Scherer S.E."/>
            <person name="Worley K.C."/>
            <person name="Wu Y.D."/>
        </authorList>
    </citation>
    <scope>NUCLEOTIDE SEQUENCE [LARGE SCALE GENOMIC DNA]</scope>
    <source>
        <strain evidence="1">Harm_GR_Male_#8</strain>
        <tissue evidence="1">Whole organism</tissue>
    </source>
</reference>
<dbReference type="AlphaFoldDB" id="A0A2W1BVE2"/>
<dbReference type="EMBL" id="KZ149925">
    <property type="protein sequence ID" value="PZC77615.1"/>
    <property type="molecule type" value="Genomic_DNA"/>
</dbReference>
<accession>A0A2W1BVE2</accession>
<evidence type="ECO:0000313" key="2">
    <source>
        <dbReference type="Proteomes" id="UP000249218"/>
    </source>
</evidence>
<gene>
    <name evidence="1" type="primary">HaOG203171</name>
    <name evidence="1" type="ORF">B5X24_HaOG203171</name>
</gene>
<name>A0A2W1BVE2_HELAM</name>
<organism evidence="1 2">
    <name type="scientific">Helicoverpa armigera</name>
    <name type="common">Cotton bollworm</name>
    <name type="synonym">Heliothis armigera</name>
    <dbReference type="NCBI Taxonomy" id="29058"/>
    <lineage>
        <taxon>Eukaryota</taxon>
        <taxon>Metazoa</taxon>
        <taxon>Ecdysozoa</taxon>
        <taxon>Arthropoda</taxon>
        <taxon>Hexapoda</taxon>
        <taxon>Insecta</taxon>
        <taxon>Pterygota</taxon>
        <taxon>Neoptera</taxon>
        <taxon>Endopterygota</taxon>
        <taxon>Lepidoptera</taxon>
        <taxon>Glossata</taxon>
        <taxon>Ditrysia</taxon>
        <taxon>Noctuoidea</taxon>
        <taxon>Noctuidae</taxon>
        <taxon>Heliothinae</taxon>
        <taxon>Helicoverpa</taxon>
    </lineage>
</organism>
<dbReference type="PRINTS" id="PR01345">
    <property type="entry name" value="CERVTRCPTASE"/>
</dbReference>
<evidence type="ECO:0000313" key="1">
    <source>
        <dbReference type="EMBL" id="PZC77615.1"/>
    </source>
</evidence>